<dbReference type="CDD" id="cd00882">
    <property type="entry name" value="Ras_like_GTPase"/>
    <property type="match status" value="1"/>
</dbReference>
<dbReference type="PANTHER" id="PTHR42708">
    <property type="entry name" value="ATP/GTP-BINDING PROTEIN-RELATED"/>
    <property type="match status" value="1"/>
</dbReference>
<keyword evidence="4" id="KW-0342">GTP-binding</keyword>
<proteinExistence type="inferred from homology"/>
<keyword evidence="2" id="KW-0547">Nucleotide-binding</keyword>
<gene>
    <name evidence="5" type="ORF">AB1207_11995</name>
</gene>
<dbReference type="Proteomes" id="UP001555826">
    <property type="component" value="Unassembled WGS sequence"/>
</dbReference>
<evidence type="ECO:0000256" key="1">
    <source>
        <dbReference type="ARBA" id="ARBA00005290"/>
    </source>
</evidence>
<dbReference type="RefSeq" id="WP_367638560.1">
    <property type="nucleotide sequence ID" value="NZ_JBFNQN010000007.1"/>
</dbReference>
<dbReference type="InterPro" id="IPR052705">
    <property type="entry name" value="Gliding_Motility_GTPase"/>
</dbReference>
<dbReference type="InterPro" id="IPR004130">
    <property type="entry name" value="Gpn"/>
</dbReference>
<evidence type="ECO:0000256" key="3">
    <source>
        <dbReference type="ARBA" id="ARBA00022801"/>
    </source>
</evidence>
<dbReference type="InterPro" id="IPR027417">
    <property type="entry name" value="P-loop_NTPase"/>
</dbReference>
<keyword evidence="3" id="KW-0378">Hydrolase</keyword>
<sequence length="199" mass="20986">MSLPSDVRPSAPVAVKRPPIPVKILVSGGFGVGKTTTVGALSEIEPLSTEAAMTSASLGVDYAGEGSQKTTTTVAMDFGRVTIDDSIILYMFGTPGQDRFGFMWNDLADGALGGIVLVDPSRIDDCFVALDYFEKIGLPFVLAVNSFAGRDQLTLDQVRAAANVDPAVPVVALDARSREDVKRAVLTLLQLILSRAKAA</sequence>
<name>A0ABV3P773_9ACTN</name>
<protein>
    <submittedName>
        <fullName evidence="5">ATP/GTP-binding protein</fullName>
    </submittedName>
</protein>
<reference evidence="5 6" key="1">
    <citation type="submission" date="2024-07" db="EMBL/GenBank/DDBJ databases">
        <authorList>
            <person name="Thanompreechachai J."/>
            <person name="Duangmal K."/>
        </authorList>
    </citation>
    <scope>NUCLEOTIDE SEQUENCE [LARGE SCALE GENOMIC DNA]</scope>
    <source>
        <strain evidence="5 6">KCTC 19886</strain>
    </source>
</reference>
<organism evidence="5 6">
    <name type="scientific">Kineococcus endophyticus</name>
    <dbReference type="NCBI Taxonomy" id="1181883"/>
    <lineage>
        <taxon>Bacteria</taxon>
        <taxon>Bacillati</taxon>
        <taxon>Actinomycetota</taxon>
        <taxon>Actinomycetes</taxon>
        <taxon>Kineosporiales</taxon>
        <taxon>Kineosporiaceae</taxon>
        <taxon>Kineococcus</taxon>
    </lineage>
</organism>
<comment type="similarity">
    <text evidence="1">Belongs to the GPN-loop GTPase family.</text>
</comment>
<dbReference type="EMBL" id="JBFNQN010000007">
    <property type="protein sequence ID" value="MEW9265474.1"/>
    <property type="molecule type" value="Genomic_DNA"/>
</dbReference>
<evidence type="ECO:0000313" key="6">
    <source>
        <dbReference type="Proteomes" id="UP001555826"/>
    </source>
</evidence>
<dbReference type="PANTHER" id="PTHR42708:SF1">
    <property type="entry name" value="GLIDING MOTILITY PROTEIN MGLA"/>
    <property type="match status" value="1"/>
</dbReference>
<evidence type="ECO:0000313" key="5">
    <source>
        <dbReference type="EMBL" id="MEW9265474.1"/>
    </source>
</evidence>
<keyword evidence="6" id="KW-1185">Reference proteome</keyword>
<accession>A0ABV3P773</accession>
<evidence type="ECO:0000256" key="2">
    <source>
        <dbReference type="ARBA" id="ARBA00022741"/>
    </source>
</evidence>
<dbReference type="Pfam" id="PF03029">
    <property type="entry name" value="ATP_bind_1"/>
    <property type="match status" value="1"/>
</dbReference>
<dbReference type="SUPFAM" id="SSF52540">
    <property type="entry name" value="P-loop containing nucleoside triphosphate hydrolases"/>
    <property type="match status" value="1"/>
</dbReference>
<evidence type="ECO:0000256" key="4">
    <source>
        <dbReference type="ARBA" id="ARBA00023134"/>
    </source>
</evidence>
<dbReference type="Gene3D" id="3.40.50.300">
    <property type="entry name" value="P-loop containing nucleotide triphosphate hydrolases"/>
    <property type="match status" value="1"/>
</dbReference>
<comment type="caution">
    <text evidence="5">The sequence shown here is derived from an EMBL/GenBank/DDBJ whole genome shotgun (WGS) entry which is preliminary data.</text>
</comment>